<evidence type="ECO:0000313" key="10">
    <source>
        <dbReference type="Proteomes" id="UP000503540"/>
    </source>
</evidence>
<feature type="domain" description="EamA" evidence="8">
    <location>
        <begin position="161"/>
        <end position="303"/>
    </location>
</feature>
<dbReference type="Pfam" id="PF00892">
    <property type="entry name" value="EamA"/>
    <property type="match status" value="2"/>
</dbReference>
<comment type="subcellular location">
    <subcellularLocation>
        <location evidence="1">Cell membrane</location>
        <topology evidence="1">Multi-pass membrane protein</topology>
    </subcellularLocation>
</comment>
<dbReference type="KEGG" id="nah:F5544_21290"/>
<feature type="transmembrane region" description="Helical" evidence="7">
    <location>
        <begin position="160"/>
        <end position="179"/>
    </location>
</feature>
<evidence type="ECO:0000256" key="4">
    <source>
        <dbReference type="ARBA" id="ARBA00022692"/>
    </source>
</evidence>
<gene>
    <name evidence="9" type="ORF">F5544_21290</name>
</gene>
<feature type="domain" description="EamA" evidence="8">
    <location>
        <begin position="19"/>
        <end position="149"/>
    </location>
</feature>
<evidence type="ECO:0000256" key="3">
    <source>
        <dbReference type="ARBA" id="ARBA00022475"/>
    </source>
</evidence>
<dbReference type="RefSeq" id="WP_238847367.1">
    <property type="nucleotide sequence ID" value="NZ_CP046172.1"/>
</dbReference>
<dbReference type="InterPro" id="IPR037185">
    <property type="entry name" value="EmrE-like"/>
</dbReference>
<evidence type="ECO:0000256" key="5">
    <source>
        <dbReference type="ARBA" id="ARBA00022989"/>
    </source>
</evidence>
<evidence type="ECO:0000256" key="1">
    <source>
        <dbReference type="ARBA" id="ARBA00004651"/>
    </source>
</evidence>
<organism evidence="9 10">
    <name type="scientific">Nocardia arthritidis</name>
    <dbReference type="NCBI Taxonomy" id="228602"/>
    <lineage>
        <taxon>Bacteria</taxon>
        <taxon>Bacillati</taxon>
        <taxon>Actinomycetota</taxon>
        <taxon>Actinomycetes</taxon>
        <taxon>Mycobacteriales</taxon>
        <taxon>Nocardiaceae</taxon>
        <taxon>Nocardia</taxon>
    </lineage>
</organism>
<dbReference type="PANTHER" id="PTHR42920:SF5">
    <property type="entry name" value="EAMA DOMAIN-CONTAINING PROTEIN"/>
    <property type="match status" value="1"/>
</dbReference>
<reference evidence="9 10" key="1">
    <citation type="journal article" date="2019" name="ACS Chem. Biol.">
        <title>Identification and Mobilization of a Cryptic Antibiotic Biosynthesis Gene Locus from a Human-Pathogenic Nocardia Isolate.</title>
        <authorList>
            <person name="Herisse M."/>
            <person name="Ishida K."/>
            <person name="Porter J.L."/>
            <person name="Howden B."/>
            <person name="Hertweck C."/>
            <person name="Stinear T.P."/>
            <person name="Pidot S.J."/>
        </authorList>
    </citation>
    <scope>NUCLEOTIDE SEQUENCE [LARGE SCALE GENOMIC DNA]</scope>
    <source>
        <strain evidence="9 10">AUSMDU00012717</strain>
    </source>
</reference>
<dbReference type="InterPro" id="IPR051258">
    <property type="entry name" value="Diverse_Substrate_Transporter"/>
</dbReference>
<feature type="transmembrane region" description="Helical" evidence="7">
    <location>
        <begin position="105"/>
        <end position="123"/>
    </location>
</feature>
<feature type="transmembrane region" description="Helical" evidence="7">
    <location>
        <begin position="191"/>
        <end position="211"/>
    </location>
</feature>
<evidence type="ECO:0000259" key="8">
    <source>
        <dbReference type="Pfam" id="PF00892"/>
    </source>
</evidence>
<dbReference type="EMBL" id="CP046172">
    <property type="protein sequence ID" value="QIS12121.1"/>
    <property type="molecule type" value="Genomic_DNA"/>
</dbReference>
<feature type="transmembrane region" description="Helical" evidence="7">
    <location>
        <begin position="46"/>
        <end position="66"/>
    </location>
</feature>
<accession>A0A6G9YFX5</accession>
<sequence>MVVTERAGRAAIRAQATGWCLTSWVLFASSGPLAKAVMGAGWSPAAVTSVRIALAAVLLVPVVAVLRPRALRFRRTDLWLLLGYGVLGVAGVQLLFFVAVARVPVGVAMVLVNLAPALVALWVRVVRRTRLPGWVWFGIGSAVAGLALVAQIWRDGELDMLGVAAGLGSAICSAGYFLLGEHGANRHDPAGLTAVGLAVGAVVMAVFTPPWTLPGELLTASAVLGGVDMPVWLVLLVLAVVGTALPYLVGLRALRDLPSAPASVLAVAEPLVAAVLAWLLLGQSLGVAQMVGAVVMVFGALLVQLSMPETAVPDR</sequence>
<proteinExistence type="inferred from homology"/>
<dbReference type="PANTHER" id="PTHR42920">
    <property type="entry name" value="OS03G0707200 PROTEIN-RELATED"/>
    <property type="match status" value="1"/>
</dbReference>
<feature type="transmembrane region" description="Helical" evidence="7">
    <location>
        <begin position="231"/>
        <end position="250"/>
    </location>
</feature>
<feature type="transmembrane region" description="Helical" evidence="7">
    <location>
        <begin position="262"/>
        <end position="281"/>
    </location>
</feature>
<dbReference type="AlphaFoldDB" id="A0A6G9YFX5"/>
<keyword evidence="3" id="KW-1003">Cell membrane</keyword>
<evidence type="ECO:0000313" key="9">
    <source>
        <dbReference type="EMBL" id="QIS12121.1"/>
    </source>
</evidence>
<feature type="transmembrane region" description="Helical" evidence="7">
    <location>
        <begin position="135"/>
        <end position="154"/>
    </location>
</feature>
<dbReference type="SUPFAM" id="SSF103481">
    <property type="entry name" value="Multidrug resistance efflux transporter EmrE"/>
    <property type="match status" value="2"/>
</dbReference>
<keyword evidence="4 7" id="KW-0812">Transmembrane</keyword>
<keyword evidence="10" id="KW-1185">Reference proteome</keyword>
<name>A0A6G9YFX5_9NOCA</name>
<evidence type="ECO:0000256" key="7">
    <source>
        <dbReference type="SAM" id="Phobius"/>
    </source>
</evidence>
<dbReference type="GO" id="GO:0005886">
    <property type="term" value="C:plasma membrane"/>
    <property type="evidence" value="ECO:0007669"/>
    <property type="project" value="UniProtKB-SubCell"/>
</dbReference>
<comment type="similarity">
    <text evidence="2">Belongs to the EamA transporter family.</text>
</comment>
<dbReference type="Proteomes" id="UP000503540">
    <property type="component" value="Chromosome"/>
</dbReference>
<keyword evidence="6 7" id="KW-0472">Membrane</keyword>
<protein>
    <submittedName>
        <fullName evidence="9">EamA family transporter</fullName>
    </submittedName>
</protein>
<dbReference type="InterPro" id="IPR000620">
    <property type="entry name" value="EamA_dom"/>
</dbReference>
<feature type="transmembrane region" description="Helical" evidence="7">
    <location>
        <begin position="287"/>
        <end position="305"/>
    </location>
</feature>
<keyword evidence="5 7" id="KW-1133">Transmembrane helix</keyword>
<evidence type="ECO:0000256" key="2">
    <source>
        <dbReference type="ARBA" id="ARBA00007362"/>
    </source>
</evidence>
<feature type="transmembrane region" description="Helical" evidence="7">
    <location>
        <begin position="78"/>
        <end position="99"/>
    </location>
</feature>
<evidence type="ECO:0000256" key="6">
    <source>
        <dbReference type="ARBA" id="ARBA00023136"/>
    </source>
</evidence>